<dbReference type="OrthoDB" id="2503603at2759"/>
<keyword evidence="1" id="KW-1133">Transmembrane helix</keyword>
<dbReference type="EMBL" id="AVOT02007916">
    <property type="protein sequence ID" value="MBW0484925.1"/>
    <property type="molecule type" value="Genomic_DNA"/>
</dbReference>
<dbReference type="PANTHER" id="PTHR42923">
    <property type="entry name" value="PROTOPORPHYRINOGEN OXIDASE"/>
    <property type="match status" value="1"/>
</dbReference>
<name>A0A9Q3CKX5_9BASI</name>
<dbReference type="Gene3D" id="3.30.70.1990">
    <property type="match status" value="1"/>
</dbReference>
<dbReference type="PANTHER" id="PTHR42923:SF17">
    <property type="entry name" value="AMINE OXIDASE DOMAIN-CONTAINING PROTEIN"/>
    <property type="match status" value="1"/>
</dbReference>
<dbReference type="AlphaFoldDB" id="A0A9Q3CKX5"/>
<dbReference type="Pfam" id="PF13450">
    <property type="entry name" value="NAD_binding_8"/>
    <property type="match status" value="1"/>
</dbReference>
<evidence type="ECO:0000313" key="3">
    <source>
        <dbReference type="Proteomes" id="UP000765509"/>
    </source>
</evidence>
<evidence type="ECO:0000313" key="2">
    <source>
        <dbReference type="EMBL" id="MBW0484925.1"/>
    </source>
</evidence>
<dbReference type="SUPFAM" id="SSF51905">
    <property type="entry name" value="FAD/NAD(P)-binding domain"/>
    <property type="match status" value="1"/>
</dbReference>
<evidence type="ECO:0000256" key="1">
    <source>
        <dbReference type="SAM" id="Phobius"/>
    </source>
</evidence>
<keyword evidence="1" id="KW-0812">Transmembrane</keyword>
<feature type="transmembrane region" description="Helical" evidence="1">
    <location>
        <begin position="471"/>
        <end position="494"/>
    </location>
</feature>
<dbReference type="Gene3D" id="1.10.405.20">
    <property type="match status" value="1"/>
</dbReference>
<sequence>MKVAVVGGGISGLSAVWLLNEYSEHQVDLFEANNYIGGHTNTVSVKPTSAPACNVDTGFIVFNKLTYPNFLNFLKLLNVEYISSRMSFSVKRNFQPSYEWSGNQIKCLFEGITTWTDWISQYRLIWDLVRFNWLAVDVLKESEKTLTIDEYLIENNYSEAFKRNYLLPMISSIWSTPADKTLLLFPMRTLVRFMSNHHLLQILNQPEWLTIKNGSKTYVDKIMSKMDPLRVFKNTPIHSISINQSGQINLNVLPSQSYGPYDQVIFGAHADQIVKLLKKSDCCILLSEQIEILSKFHFNQNHAVLHNDLSLMPNHRDIWSAWNYCITPSEQIKPVKAHEIPCKLSHHSQVESTVSLTYCMNLLQSIPEKDYGLVLVTLNPPRPIDSKFVFGTWKYEHPLYTAESVEAQKQIAQIQTKNGLSFVGAWTNYGFHEDGLTSTLKLLTIEGAELFGVKAPIGVCIKDEPVQRAGWILRFFFTLIQFLIEVVLKFWVLFDTRLGFRKSSYKVQ</sequence>
<proteinExistence type="predicted"/>
<dbReference type="InterPro" id="IPR036188">
    <property type="entry name" value="FAD/NAD-bd_sf"/>
</dbReference>
<accession>A0A9Q3CKX5</accession>
<dbReference type="Gene3D" id="3.50.50.60">
    <property type="entry name" value="FAD/NAD(P)-binding domain"/>
    <property type="match status" value="1"/>
</dbReference>
<dbReference type="GO" id="GO:0016491">
    <property type="term" value="F:oxidoreductase activity"/>
    <property type="evidence" value="ECO:0007669"/>
    <property type="project" value="TreeGrafter"/>
</dbReference>
<dbReference type="InterPro" id="IPR050464">
    <property type="entry name" value="Zeta_carotene_desat/Oxidored"/>
</dbReference>
<protein>
    <recommendedName>
        <fullName evidence="4">Amine oxidase domain-containing protein</fullName>
    </recommendedName>
</protein>
<gene>
    <name evidence="2" type="ORF">O181_024640</name>
</gene>
<dbReference type="Proteomes" id="UP000765509">
    <property type="component" value="Unassembled WGS sequence"/>
</dbReference>
<organism evidence="2 3">
    <name type="scientific">Austropuccinia psidii MF-1</name>
    <dbReference type="NCBI Taxonomy" id="1389203"/>
    <lineage>
        <taxon>Eukaryota</taxon>
        <taxon>Fungi</taxon>
        <taxon>Dikarya</taxon>
        <taxon>Basidiomycota</taxon>
        <taxon>Pucciniomycotina</taxon>
        <taxon>Pucciniomycetes</taxon>
        <taxon>Pucciniales</taxon>
        <taxon>Sphaerophragmiaceae</taxon>
        <taxon>Austropuccinia</taxon>
    </lineage>
</organism>
<comment type="caution">
    <text evidence="2">The sequence shown here is derived from an EMBL/GenBank/DDBJ whole genome shotgun (WGS) entry which is preliminary data.</text>
</comment>
<keyword evidence="3" id="KW-1185">Reference proteome</keyword>
<evidence type="ECO:0008006" key="4">
    <source>
        <dbReference type="Google" id="ProtNLM"/>
    </source>
</evidence>
<keyword evidence="1" id="KW-0472">Membrane</keyword>
<reference evidence="2" key="1">
    <citation type="submission" date="2021-03" db="EMBL/GenBank/DDBJ databases">
        <title>Draft genome sequence of rust myrtle Austropuccinia psidii MF-1, a brazilian biotype.</title>
        <authorList>
            <person name="Quecine M.C."/>
            <person name="Pachon D.M.R."/>
            <person name="Bonatelli M.L."/>
            <person name="Correr F.H."/>
            <person name="Franceschini L.M."/>
            <person name="Leite T.F."/>
            <person name="Margarido G.R.A."/>
            <person name="Almeida C.A."/>
            <person name="Ferrarezi J.A."/>
            <person name="Labate C.A."/>
        </authorList>
    </citation>
    <scope>NUCLEOTIDE SEQUENCE</scope>
    <source>
        <strain evidence="2">MF-1</strain>
    </source>
</reference>